<feature type="region of interest" description="Disordered" evidence="2">
    <location>
        <begin position="32"/>
        <end position="68"/>
    </location>
</feature>
<evidence type="ECO:0000259" key="4">
    <source>
        <dbReference type="Pfam" id="PF16729"/>
    </source>
</evidence>
<evidence type="ECO:0000313" key="5">
    <source>
        <dbReference type="EMBL" id="ADL34163.1"/>
    </source>
</evidence>
<dbReference type="PROSITE" id="PS51257">
    <property type="entry name" value="PROKAR_LIPOPROTEIN"/>
    <property type="match status" value="1"/>
</dbReference>
<reference evidence="5 6" key="1">
    <citation type="journal article" date="2010" name="PLoS ONE">
        <title>The glycobiome of the rumen bacterium Butyrivibrio proteoclasticus B316(T) highlights adaptation to a polysaccharide-rich environment.</title>
        <authorList>
            <person name="Kelly W.J."/>
            <person name="Leahy S.C."/>
            <person name="Altermann E."/>
            <person name="Yeoman C.J."/>
            <person name="Dunne J.C."/>
            <person name="Kong Z."/>
            <person name="Pacheco D.M."/>
            <person name="Li D."/>
            <person name="Noel S.J."/>
            <person name="Moon C.D."/>
            <person name="Cookson A.L."/>
            <person name="Attwood G.T."/>
        </authorList>
    </citation>
    <scope>NUCLEOTIDE SEQUENCE [LARGE SCALE GENOMIC DNA]</scope>
    <source>
        <strain evidence="6">ATCC 51982 / DSM 14932 / B316</strain>
    </source>
</reference>
<dbReference type="EMBL" id="CP001810">
    <property type="protein sequence ID" value="ADL34163.1"/>
    <property type="molecule type" value="Genomic_DNA"/>
</dbReference>
<dbReference type="HOGENOM" id="CLU_786829_0_0_9"/>
<feature type="signal peptide" evidence="3">
    <location>
        <begin position="1"/>
        <end position="19"/>
    </location>
</feature>
<dbReference type="Gene3D" id="2.60.40.1240">
    <property type="match status" value="1"/>
</dbReference>
<organism evidence="5 6">
    <name type="scientific">Butyrivibrio proteoclasticus (strain ATCC 51982 / DSM 14932 / B316)</name>
    <name type="common">Clostridium proteoclasticum</name>
    <dbReference type="NCBI Taxonomy" id="515622"/>
    <lineage>
        <taxon>Bacteria</taxon>
        <taxon>Bacillati</taxon>
        <taxon>Bacillota</taxon>
        <taxon>Clostridia</taxon>
        <taxon>Lachnospirales</taxon>
        <taxon>Lachnospiraceae</taxon>
        <taxon>Butyrivibrio</taxon>
    </lineage>
</organism>
<evidence type="ECO:0000256" key="3">
    <source>
        <dbReference type="SAM" id="SignalP"/>
    </source>
</evidence>
<keyword evidence="6" id="KW-1185">Reference proteome</keyword>
<evidence type="ECO:0000313" key="6">
    <source>
        <dbReference type="Proteomes" id="UP000001299"/>
    </source>
</evidence>
<dbReference type="Proteomes" id="UP000001299">
    <property type="component" value="Chromosome 1"/>
</dbReference>
<dbReference type="InterPro" id="IPR029050">
    <property type="entry name" value="Immunoprotect_excell_Ig-like"/>
</dbReference>
<feature type="chain" id="PRO_5038652735" description="DUF5067 domain-containing protein" evidence="3">
    <location>
        <begin position="20"/>
        <end position="352"/>
    </location>
</feature>
<dbReference type="STRING" id="515622.bpr_I1426"/>
<dbReference type="Pfam" id="PF16729">
    <property type="entry name" value="DUF5067"/>
    <property type="match status" value="1"/>
</dbReference>
<proteinExistence type="predicted"/>
<feature type="compositionally biased region" description="Low complexity" evidence="2">
    <location>
        <begin position="35"/>
        <end position="51"/>
    </location>
</feature>
<dbReference type="AlphaFoldDB" id="E0RUX2"/>
<sequence length="352" mass="38376">MKKIVASVLCGVMAISMLAGCGKDNAKAADTEAVAVETSSEATSDSAESVEQASLDDTQASEEASTNEEANKYDISVIARTADLGDDVLMLDFAFTNNSDEEMSLYRLYDKATQNGVELDETASTGINDLRKKDEVFYLSEKTLPGETKNLRIVYKLTDLNTPVVVEGKDGMFKYYIQLADAVTETDGEVIVATPYAVESAIQADIELALLGVDKLHDDSGAFYVISTITNTTDEELDLKKIGAKAVQNGKELEKIHAGGWDVRNKLQPGESDMIISCFGTNEVGEIEFSLLDSSNMNSVIASGTYTPEELFQNSEDFNNNVFDSSVYIDRFTLLDTIVGKFVTDMKDEMSK</sequence>
<protein>
    <recommendedName>
        <fullName evidence="4">DUF5067 domain-containing protein</fullName>
    </recommendedName>
</protein>
<dbReference type="KEGG" id="bpb:bpr_I1426"/>
<dbReference type="InterPro" id="IPR031989">
    <property type="entry name" value="DUF5067"/>
</dbReference>
<dbReference type="RefSeq" id="WP_013280817.1">
    <property type="nucleotide sequence ID" value="NC_014387.1"/>
</dbReference>
<name>E0RUX2_BUTPB</name>
<evidence type="ECO:0000256" key="2">
    <source>
        <dbReference type="SAM" id="MobiDB-lite"/>
    </source>
</evidence>
<evidence type="ECO:0000256" key="1">
    <source>
        <dbReference type="ARBA" id="ARBA00022729"/>
    </source>
</evidence>
<accession>E0RUX2</accession>
<feature type="domain" description="DUF5067" evidence="4">
    <location>
        <begin position="49"/>
        <end position="170"/>
    </location>
</feature>
<gene>
    <name evidence="5" type="ordered locus">bpr_I1426</name>
</gene>
<keyword evidence="1 3" id="KW-0732">Signal</keyword>